<dbReference type="AlphaFoldDB" id="A0AAV4TD84"/>
<name>A0AAV4TD84_CAEEX</name>
<gene>
    <name evidence="2" type="ORF">CEXT_71791</name>
</gene>
<accession>A0AAV4TD84</accession>
<sequence length="106" mass="12063">MTTEKKKNREKSHKKAELGRTKNRCPINLSSEALVNGRRRKRPGDGLMKMFRTFSWKLSGSKSNKEPGTQSCPFFSSFCREDAARAVVFESDILRKWNFSSSPSSA</sequence>
<feature type="region of interest" description="Disordered" evidence="1">
    <location>
        <begin position="1"/>
        <end position="22"/>
    </location>
</feature>
<dbReference type="Proteomes" id="UP001054945">
    <property type="component" value="Unassembled WGS sequence"/>
</dbReference>
<keyword evidence="3" id="KW-1185">Reference proteome</keyword>
<evidence type="ECO:0000313" key="2">
    <source>
        <dbReference type="EMBL" id="GIY42807.1"/>
    </source>
</evidence>
<evidence type="ECO:0000256" key="1">
    <source>
        <dbReference type="SAM" id="MobiDB-lite"/>
    </source>
</evidence>
<evidence type="ECO:0000313" key="3">
    <source>
        <dbReference type="Proteomes" id="UP001054945"/>
    </source>
</evidence>
<reference evidence="2 3" key="1">
    <citation type="submission" date="2021-06" db="EMBL/GenBank/DDBJ databases">
        <title>Caerostris extrusa draft genome.</title>
        <authorList>
            <person name="Kono N."/>
            <person name="Arakawa K."/>
        </authorList>
    </citation>
    <scope>NUCLEOTIDE SEQUENCE [LARGE SCALE GENOMIC DNA]</scope>
</reference>
<dbReference type="EMBL" id="BPLR01010897">
    <property type="protein sequence ID" value="GIY42807.1"/>
    <property type="molecule type" value="Genomic_DNA"/>
</dbReference>
<organism evidence="2 3">
    <name type="scientific">Caerostris extrusa</name>
    <name type="common">Bark spider</name>
    <name type="synonym">Caerostris bankana</name>
    <dbReference type="NCBI Taxonomy" id="172846"/>
    <lineage>
        <taxon>Eukaryota</taxon>
        <taxon>Metazoa</taxon>
        <taxon>Ecdysozoa</taxon>
        <taxon>Arthropoda</taxon>
        <taxon>Chelicerata</taxon>
        <taxon>Arachnida</taxon>
        <taxon>Araneae</taxon>
        <taxon>Araneomorphae</taxon>
        <taxon>Entelegynae</taxon>
        <taxon>Araneoidea</taxon>
        <taxon>Araneidae</taxon>
        <taxon>Caerostris</taxon>
    </lineage>
</organism>
<protein>
    <submittedName>
        <fullName evidence="2">Uncharacterized protein</fullName>
    </submittedName>
</protein>
<proteinExistence type="predicted"/>
<comment type="caution">
    <text evidence="2">The sequence shown here is derived from an EMBL/GenBank/DDBJ whole genome shotgun (WGS) entry which is preliminary data.</text>
</comment>